<dbReference type="GO" id="GO:0016567">
    <property type="term" value="P:protein ubiquitination"/>
    <property type="evidence" value="ECO:0007669"/>
    <property type="project" value="UniProtKB-UniPathway"/>
</dbReference>
<dbReference type="PROSITE" id="PS00865">
    <property type="entry name" value="UBIQUITIN_ACTIVAT_2"/>
    <property type="match status" value="1"/>
</dbReference>
<keyword evidence="3" id="KW-0436">Ligase</keyword>
<dbReference type="Pfam" id="PF10585">
    <property type="entry name" value="UBA_E1_SCCH"/>
    <property type="match status" value="1"/>
</dbReference>
<dbReference type="UniPathway" id="UPA00143"/>
<evidence type="ECO:0000256" key="1">
    <source>
        <dbReference type="ARBA" id="ARBA00004906"/>
    </source>
</evidence>
<dbReference type="InterPro" id="IPR042063">
    <property type="entry name" value="Ubi_acti_E1_SCCH"/>
</dbReference>
<dbReference type="InterPro" id="IPR033127">
    <property type="entry name" value="UBQ-activ_enz_E1_Cys_AS"/>
</dbReference>
<dbReference type="InterPro" id="IPR018965">
    <property type="entry name" value="Ub-activating_enz_E1_C"/>
</dbReference>
<dbReference type="PANTHER" id="PTHR10953:SF4">
    <property type="entry name" value="UBIQUITIN-ACTIVATING ENZYME E1 C-TERMINAL DOMAIN-CONTAINING PROTEIN"/>
    <property type="match status" value="1"/>
</dbReference>
<comment type="pathway">
    <text evidence="1">Protein modification; protein ubiquitination.</text>
</comment>
<dbReference type="GO" id="GO:0005737">
    <property type="term" value="C:cytoplasm"/>
    <property type="evidence" value="ECO:0007669"/>
    <property type="project" value="TreeGrafter"/>
</dbReference>
<dbReference type="GO" id="GO:0016925">
    <property type="term" value="P:protein sumoylation"/>
    <property type="evidence" value="ECO:0007669"/>
    <property type="project" value="TreeGrafter"/>
</dbReference>
<organism evidence="9">
    <name type="scientific">Notodromas monacha</name>
    <dbReference type="NCBI Taxonomy" id="399045"/>
    <lineage>
        <taxon>Eukaryota</taxon>
        <taxon>Metazoa</taxon>
        <taxon>Ecdysozoa</taxon>
        <taxon>Arthropoda</taxon>
        <taxon>Crustacea</taxon>
        <taxon>Oligostraca</taxon>
        <taxon>Ostracoda</taxon>
        <taxon>Podocopa</taxon>
        <taxon>Podocopida</taxon>
        <taxon>Cypridocopina</taxon>
        <taxon>Cypridoidea</taxon>
        <taxon>Cyprididae</taxon>
        <taxon>Notodromas</taxon>
    </lineage>
</organism>
<evidence type="ECO:0000256" key="2">
    <source>
        <dbReference type="ARBA" id="ARBA00005673"/>
    </source>
</evidence>
<evidence type="ECO:0000313" key="9">
    <source>
        <dbReference type="EMBL" id="CAD7272067.1"/>
    </source>
</evidence>
<dbReference type="InterPro" id="IPR035985">
    <property type="entry name" value="Ubiquitin-activating_enz"/>
</dbReference>
<evidence type="ECO:0000256" key="5">
    <source>
        <dbReference type="ARBA" id="ARBA00022786"/>
    </source>
</evidence>
<keyword evidence="10" id="KW-1185">Reference proteome</keyword>
<dbReference type="AlphaFoldDB" id="A0A7R9BBN1"/>
<name>A0A7R9BBN1_9CRUS</name>
<dbReference type="OrthoDB" id="10252231at2759"/>
<dbReference type="Pfam" id="PF09358">
    <property type="entry name" value="E1_UFD"/>
    <property type="match status" value="1"/>
</dbReference>
<evidence type="ECO:0000313" key="10">
    <source>
        <dbReference type="Proteomes" id="UP000678499"/>
    </source>
</evidence>
<evidence type="ECO:0000259" key="8">
    <source>
        <dbReference type="SMART" id="SM00985"/>
    </source>
</evidence>
<dbReference type="FunFam" id="3.50.50.80:FF:000001">
    <property type="entry name" value="ubiquitin-like modifier-activating enzyme 1"/>
    <property type="match status" value="1"/>
</dbReference>
<dbReference type="Gene3D" id="1.10.10.2660">
    <property type="entry name" value="Ubiquitin-activating enzyme E1, SCCH domain"/>
    <property type="match status" value="1"/>
</dbReference>
<dbReference type="GO" id="GO:0019948">
    <property type="term" value="F:SUMO activating enzyme activity"/>
    <property type="evidence" value="ECO:0007669"/>
    <property type="project" value="TreeGrafter"/>
</dbReference>
<keyword evidence="5" id="KW-0833">Ubl conjugation pathway</keyword>
<dbReference type="EMBL" id="CAJPEX010000001">
    <property type="protein sequence ID" value="CAG0912219.1"/>
    <property type="molecule type" value="Genomic_DNA"/>
</dbReference>
<reference evidence="9" key="1">
    <citation type="submission" date="2020-11" db="EMBL/GenBank/DDBJ databases">
        <authorList>
            <person name="Tran Van P."/>
        </authorList>
    </citation>
    <scope>NUCLEOTIDE SEQUENCE</scope>
</reference>
<gene>
    <name evidence="9" type="ORF">NMOB1V02_LOCUS17</name>
</gene>
<feature type="active site" description="Glycyl thioester intermediate" evidence="7">
    <location>
        <position position="674"/>
    </location>
</feature>
<evidence type="ECO:0000256" key="6">
    <source>
        <dbReference type="ARBA" id="ARBA00022840"/>
    </source>
</evidence>
<dbReference type="SUPFAM" id="SSF69572">
    <property type="entry name" value="Activating enzymes of the ubiquitin-like proteins"/>
    <property type="match status" value="2"/>
</dbReference>
<dbReference type="PRINTS" id="PR01849">
    <property type="entry name" value="UBIQUITINACT"/>
</dbReference>
<comment type="similarity">
    <text evidence="2">Belongs to the ubiquitin-activating E1 family.</text>
</comment>
<protein>
    <recommendedName>
        <fullName evidence="8">Ubiquitin-activating enzyme E1 C-terminal domain-containing protein</fullName>
    </recommendedName>
</protein>
<sequence>MAATVFAASPLRGFSLFGMIAMEPVPALRAETMGALCTSMTPPLENDSVKARTPSLLVEIDEQVHFSLSLFYYARLEIWVYFKGVSHRVLLDHSLITATNVDSLTLKASHMTDSCEEIACLFGGAVGIMDDRIEGGNIDEALYSRQLYVLGRDAMSRMSDANVLVSGLGGLGVEIAKNIILAGVRSVTLHDNRDVCWDDLSTQFYLSADDIGKNRAEACIEQLGALNSYVHTDSYNGTLTDDFVSMFKARGNSLTAITGVRIVSDPRLSSLQVIVLTDSTEDEICQISRVTHASGIPLIVGQTAGVCGRIFCDFGANFVVRDPDGEEPLRSIVATISQEPEGVVTCVDGNRHGLVDGDSIRFSEVRGMEELNGMDHIAVKVLGKENTVHFSVNKLNLQFLRDDSPDSFSICDTSGFSPHLGGGIITQVKKPRTVDFLEYSEALSAPAYFVTDFAKLDRSGQLHVAFVTLSAFRDANEGRLPAAWDERDAESFLSLAKDTARRIGFQDALNEGLLRLFAYTARGITVGICSVIGSVIAQEVLKAITGKFYPIEQFLYFDAFECLQSQDPPPGTTASAEAQRMNSDVKIETHTVAVGKETEDEFNDDFYDSIDCIANALDNVNARAYMDEMAFIYSKPLLDSGTMGAKGSVQVVIPHISEMYSASSDPPEKEFPMCTVKHFPHRIEHTLQWARDLFEDCFTNSAEISLSYLKDPEGFKENALSKDKGENVVAVKRFLGEELPRTFEDCLRWARMEWETLFRNDVLQILHSFPPDEEKAGRPFWIPPKRCPKPLEFDVHDPMHLEFVFAAANLRAEMYGMPQNRSLAAIADAVSMIEVSEFVPGNVKIPANDDEIDDVPVSSKEELDQLMAELPDPQPLSSTIIRPINFEKDDDSNLHLDFITSASNLRAACYSIEPVDKLKSKLIAGRIIPAIATTTSLVAGLVSLELIKLVQGHQSAEKFKNAYVNLATPFFGFTEPVEPRKMKFKEHEWDAWSMIDIDGDVTIDQLIQHVKDKYGVVLDFINYETAILYAEFFATDKLEQRKAMRISEAITTVTKKPLPHTKHLILRVSGYDENDPDESLDLPVVRCNLPK</sequence>
<dbReference type="FunFam" id="1.10.10.2660:FF:000001">
    <property type="entry name" value="Ubiquitin-activating enzyme E1 1"/>
    <property type="match status" value="1"/>
</dbReference>
<dbReference type="Pfam" id="PF00899">
    <property type="entry name" value="ThiF"/>
    <property type="match status" value="2"/>
</dbReference>
<dbReference type="PANTHER" id="PTHR10953">
    <property type="entry name" value="UBIQUITIN-ACTIVATING ENZYME E1"/>
    <property type="match status" value="1"/>
</dbReference>
<dbReference type="EMBL" id="OA882038">
    <property type="protein sequence ID" value="CAD7272067.1"/>
    <property type="molecule type" value="Genomic_DNA"/>
</dbReference>
<feature type="domain" description="Ubiquitin-activating enzyme E1 C-terminal" evidence="8">
    <location>
        <begin position="959"/>
        <end position="1085"/>
    </location>
</feature>
<dbReference type="Gene3D" id="3.40.50.720">
    <property type="entry name" value="NAD(P)-binding Rossmann-like Domain"/>
    <property type="match status" value="2"/>
</dbReference>
<dbReference type="SMART" id="SM00985">
    <property type="entry name" value="UBA_e1_C"/>
    <property type="match status" value="1"/>
</dbReference>
<dbReference type="GO" id="GO:0005524">
    <property type="term" value="F:ATP binding"/>
    <property type="evidence" value="ECO:0007669"/>
    <property type="project" value="UniProtKB-KW"/>
</dbReference>
<evidence type="ECO:0000256" key="7">
    <source>
        <dbReference type="PROSITE-ProRule" id="PRU10132"/>
    </source>
</evidence>
<dbReference type="InterPro" id="IPR000594">
    <property type="entry name" value="ThiF_NAD_FAD-bd"/>
</dbReference>
<dbReference type="GO" id="GO:0031510">
    <property type="term" value="C:SUMO activating enzyme complex"/>
    <property type="evidence" value="ECO:0007669"/>
    <property type="project" value="TreeGrafter"/>
</dbReference>
<dbReference type="InterPro" id="IPR019572">
    <property type="entry name" value="UBA_E1_SCCH"/>
</dbReference>
<evidence type="ECO:0000256" key="4">
    <source>
        <dbReference type="ARBA" id="ARBA00022741"/>
    </source>
</evidence>
<dbReference type="InterPro" id="IPR038252">
    <property type="entry name" value="UBA_E1_C_sf"/>
</dbReference>
<dbReference type="Proteomes" id="UP000678499">
    <property type="component" value="Unassembled WGS sequence"/>
</dbReference>
<dbReference type="InterPro" id="IPR045886">
    <property type="entry name" value="ThiF/MoeB/HesA"/>
</dbReference>
<keyword evidence="4" id="KW-0547">Nucleotide-binding</keyword>
<proteinExistence type="inferred from homology"/>
<accession>A0A7R9BBN1</accession>
<dbReference type="Gene3D" id="3.10.290.60">
    <property type="entry name" value="Ubiquitin-activating enzyme E1, UFD domain"/>
    <property type="match status" value="1"/>
</dbReference>
<keyword evidence="6" id="KW-0067">ATP-binding</keyword>
<evidence type="ECO:0000256" key="3">
    <source>
        <dbReference type="ARBA" id="ARBA00022598"/>
    </source>
</evidence>
<dbReference type="InterPro" id="IPR000011">
    <property type="entry name" value="UBQ/SUMO-activ_enz_E1-like"/>
</dbReference>